<keyword evidence="3 5" id="KW-1133">Transmembrane helix</keyword>
<sequence>MPSEAFYKLGRVLLGIYFLLPGISKFLLFESNFDLVVERQVPFPTFSLFLIGVLQIIFGLLLILGRKVSLSSLVLVIVTLLINFYIHDFWNMSGEESQQHETQNFIKNLGIIAGLLLLTKDEN</sequence>
<evidence type="ECO:0000256" key="2">
    <source>
        <dbReference type="ARBA" id="ARBA00022692"/>
    </source>
</evidence>
<proteinExistence type="predicted"/>
<evidence type="ECO:0000256" key="3">
    <source>
        <dbReference type="ARBA" id="ARBA00022989"/>
    </source>
</evidence>
<dbReference type="Proteomes" id="UP000315825">
    <property type="component" value="Unassembled WGS sequence"/>
</dbReference>
<evidence type="ECO:0000313" key="6">
    <source>
        <dbReference type="EMBL" id="RZO26641.1"/>
    </source>
</evidence>
<comment type="caution">
    <text evidence="6">The sequence shown here is derived from an EMBL/GenBank/DDBJ whole genome shotgun (WGS) entry which is preliminary data.</text>
</comment>
<dbReference type="EMBL" id="SHBE01000003">
    <property type="protein sequence ID" value="RZO26641.1"/>
    <property type="molecule type" value="Genomic_DNA"/>
</dbReference>
<feature type="transmembrane region" description="Helical" evidence="5">
    <location>
        <begin position="41"/>
        <end position="63"/>
    </location>
</feature>
<dbReference type="GO" id="GO:0016020">
    <property type="term" value="C:membrane"/>
    <property type="evidence" value="ECO:0007669"/>
    <property type="project" value="UniProtKB-SubCell"/>
</dbReference>
<keyword evidence="2 5" id="KW-0812">Transmembrane</keyword>
<dbReference type="InterPro" id="IPR032808">
    <property type="entry name" value="DoxX"/>
</dbReference>
<feature type="transmembrane region" description="Helical" evidence="5">
    <location>
        <begin position="12"/>
        <end position="29"/>
    </location>
</feature>
<evidence type="ECO:0000256" key="5">
    <source>
        <dbReference type="SAM" id="Phobius"/>
    </source>
</evidence>
<protein>
    <submittedName>
        <fullName evidence="6">DoxX family protein</fullName>
    </submittedName>
</protein>
<keyword evidence="4 5" id="KW-0472">Membrane</keyword>
<evidence type="ECO:0000313" key="7">
    <source>
        <dbReference type="Proteomes" id="UP000315825"/>
    </source>
</evidence>
<feature type="transmembrane region" description="Helical" evidence="5">
    <location>
        <begin position="70"/>
        <end position="86"/>
    </location>
</feature>
<evidence type="ECO:0000256" key="1">
    <source>
        <dbReference type="ARBA" id="ARBA00004141"/>
    </source>
</evidence>
<evidence type="ECO:0000256" key="4">
    <source>
        <dbReference type="ARBA" id="ARBA00023136"/>
    </source>
</evidence>
<gene>
    <name evidence="6" type="ORF">EVA92_02140</name>
</gene>
<reference evidence="6 7" key="1">
    <citation type="submission" date="2019-02" db="EMBL/GenBank/DDBJ databases">
        <title>Prokaryotic population dynamics and viral predation in marine succession experiment using metagenomics: the confinement effect.</title>
        <authorList>
            <person name="Haro-Moreno J.M."/>
            <person name="Rodriguez-Valera F."/>
            <person name="Lopez-Perez M."/>
        </authorList>
    </citation>
    <scope>NUCLEOTIDE SEQUENCE [LARGE SCALE GENOMIC DNA]</scope>
    <source>
        <strain evidence="6">MED-G159</strain>
    </source>
</reference>
<name>A0A520MZJ7_9GAMM</name>
<accession>A0A520MZJ7</accession>
<comment type="subcellular location">
    <subcellularLocation>
        <location evidence="1">Membrane</location>
        <topology evidence="1">Multi-pass membrane protein</topology>
    </subcellularLocation>
</comment>
<organism evidence="6 7">
    <name type="scientific">SAR86 cluster bacterium</name>
    <dbReference type="NCBI Taxonomy" id="2030880"/>
    <lineage>
        <taxon>Bacteria</taxon>
        <taxon>Pseudomonadati</taxon>
        <taxon>Pseudomonadota</taxon>
        <taxon>Gammaproteobacteria</taxon>
        <taxon>SAR86 cluster</taxon>
    </lineage>
</organism>
<dbReference type="Pfam" id="PF07681">
    <property type="entry name" value="DoxX"/>
    <property type="match status" value="1"/>
</dbReference>
<dbReference type="AlphaFoldDB" id="A0A520MZJ7"/>